<name>K9VVQ8_9CYAN</name>
<evidence type="ECO:0000256" key="1">
    <source>
        <dbReference type="SAM" id="Phobius"/>
    </source>
</evidence>
<feature type="transmembrane region" description="Helical" evidence="1">
    <location>
        <begin position="12"/>
        <end position="40"/>
    </location>
</feature>
<dbReference type="OrthoDB" id="488264at2"/>
<protein>
    <submittedName>
        <fullName evidence="2">Uncharacterized protein</fullName>
    </submittedName>
</protein>
<dbReference type="STRING" id="1173022.Cri9333_1299"/>
<dbReference type="HOGENOM" id="CLU_165358_0_0_3"/>
<accession>K9VVQ8</accession>
<keyword evidence="1" id="KW-1133">Transmembrane helix</keyword>
<evidence type="ECO:0000313" key="2">
    <source>
        <dbReference type="EMBL" id="AFZ12198.1"/>
    </source>
</evidence>
<dbReference type="eggNOG" id="ENOG50330K7">
    <property type="taxonomic scope" value="Bacteria"/>
</dbReference>
<dbReference type="KEGG" id="cep:Cri9333_1299"/>
<sequence length="102" mass="10812">MNIFPSFVRSLLLTTVLSFSTPVVVVGMMLALLSLVAYLPGIEAIAQTGSSLILQFLAVFGSGCPWAGVCIIGLACSFVGGLFDTYAFYNYQAPVTINRHSA</sequence>
<dbReference type="RefSeq" id="WP_015202320.1">
    <property type="nucleotide sequence ID" value="NC_019753.1"/>
</dbReference>
<evidence type="ECO:0000313" key="3">
    <source>
        <dbReference type="Proteomes" id="UP000010472"/>
    </source>
</evidence>
<dbReference type="EMBL" id="CP003620">
    <property type="protein sequence ID" value="AFZ12198.1"/>
    <property type="molecule type" value="Genomic_DNA"/>
</dbReference>
<dbReference type="PATRIC" id="fig|1173022.3.peg.1412"/>
<keyword evidence="1" id="KW-0812">Transmembrane</keyword>
<proteinExistence type="predicted"/>
<keyword evidence="1" id="KW-0472">Membrane</keyword>
<feature type="transmembrane region" description="Helical" evidence="1">
    <location>
        <begin position="52"/>
        <end position="83"/>
    </location>
</feature>
<dbReference type="AlphaFoldDB" id="K9VVQ8"/>
<keyword evidence="3" id="KW-1185">Reference proteome</keyword>
<gene>
    <name evidence="2" type="ORF">Cri9333_1299</name>
</gene>
<dbReference type="Proteomes" id="UP000010472">
    <property type="component" value="Chromosome"/>
</dbReference>
<organism evidence="2 3">
    <name type="scientific">Crinalium epipsammum PCC 9333</name>
    <dbReference type="NCBI Taxonomy" id="1173022"/>
    <lineage>
        <taxon>Bacteria</taxon>
        <taxon>Bacillati</taxon>
        <taxon>Cyanobacteriota</taxon>
        <taxon>Cyanophyceae</taxon>
        <taxon>Gomontiellales</taxon>
        <taxon>Gomontiellaceae</taxon>
        <taxon>Crinalium</taxon>
    </lineage>
</organism>
<reference evidence="2 3" key="1">
    <citation type="submission" date="2012-06" db="EMBL/GenBank/DDBJ databases">
        <title>Finished chromosome of genome of Crinalium epipsammum PCC 9333.</title>
        <authorList>
            <consortium name="US DOE Joint Genome Institute"/>
            <person name="Gugger M."/>
            <person name="Coursin T."/>
            <person name="Rippka R."/>
            <person name="Tandeau De Marsac N."/>
            <person name="Huntemann M."/>
            <person name="Wei C.-L."/>
            <person name="Han J."/>
            <person name="Detter J.C."/>
            <person name="Han C."/>
            <person name="Tapia R."/>
            <person name="Davenport K."/>
            <person name="Daligault H."/>
            <person name="Erkkila T."/>
            <person name="Gu W."/>
            <person name="Munk A.C.C."/>
            <person name="Teshima H."/>
            <person name="Xu Y."/>
            <person name="Chain P."/>
            <person name="Chen A."/>
            <person name="Krypides N."/>
            <person name="Mavromatis K."/>
            <person name="Markowitz V."/>
            <person name="Szeto E."/>
            <person name="Ivanova N."/>
            <person name="Mikhailova N."/>
            <person name="Ovchinnikova G."/>
            <person name="Pagani I."/>
            <person name="Pati A."/>
            <person name="Goodwin L."/>
            <person name="Peters L."/>
            <person name="Pitluck S."/>
            <person name="Woyke T."/>
            <person name="Kerfeld C."/>
        </authorList>
    </citation>
    <scope>NUCLEOTIDE SEQUENCE [LARGE SCALE GENOMIC DNA]</scope>
    <source>
        <strain evidence="2 3">PCC 9333</strain>
    </source>
</reference>